<feature type="transmembrane region" description="Helical" evidence="8">
    <location>
        <begin position="231"/>
        <end position="252"/>
    </location>
</feature>
<evidence type="ECO:0000256" key="4">
    <source>
        <dbReference type="ARBA" id="ARBA00022475"/>
    </source>
</evidence>
<feature type="transmembrane region" description="Helical" evidence="8">
    <location>
        <begin position="91"/>
        <end position="112"/>
    </location>
</feature>
<feature type="domain" description="ABC transmembrane type-1" evidence="9">
    <location>
        <begin position="87"/>
        <end position="295"/>
    </location>
</feature>
<comment type="similarity">
    <text evidence="2">Belongs to the binding-protein-dependent transport system permease family. CysTW subfamily.</text>
</comment>
<dbReference type="CDD" id="cd06261">
    <property type="entry name" value="TM_PBP2"/>
    <property type="match status" value="1"/>
</dbReference>
<dbReference type="PROSITE" id="PS50928">
    <property type="entry name" value="ABC_TM1"/>
    <property type="match status" value="1"/>
</dbReference>
<evidence type="ECO:0000313" key="11">
    <source>
        <dbReference type="Proteomes" id="UP000477782"/>
    </source>
</evidence>
<organism evidence="10 11">
    <name type="scientific">Tabrizicola oligotrophica</name>
    <dbReference type="NCBI Taxonomy" id="2710650"/>
    <lineage>
        <taxon>Bacteria</taxon>
        <taxon>Pseudomonadati</taxon>
        <taxon>Pseudomonadota</taxon>
        <taxon>Alphaproteobacteria</taxon>
        <taxon>Rhodobacterales</taxon>
        <taxon>Paracoccaceae</taxon>
        <taxon>Tabrizicola</taxon>
    </lineage>
</organism>
<keyword evidence="6 8" id="KW-1133">Transmembrane helix</keyword>
<dbReference type="Proteomes" id="UP000477782">
    <property type="component" value="Unassembled WGS sequence"/>
</dbReference>
<dbReference type="Gene3D" id="1.10.3720.10">
    <property type="entry name" value="MetI-like"/>
    <property type="match status" value="1"/>
</dbReference>
<evidence type="ECO:0000256" key="6">
    <source>
        <dbReference type="ARBA" id="ARBA00022989"/>
    </source>
</evidence>
<sequence length="308" mass="34633">MQDLLRRYGPGLTGLICLLVAFWLVMLVIVPNVTLFEQSFRPYLPVVDIGGPKDTYSFRNYLKVLDGATETSLFGIAFSVPVHVKTFFQTIWYSMVVTVVCFALAYPLAYYMAKVVRPRTVPTLLLLLFVPLWVSEVLRAFAWWIILAFKGPLNVLLQGLGLIEDPIRWTNMGYTGVMVGLVYTYVLFMIFPIYNAVSSLDTNQIEAADDLGASWWRIHWRIVLPHAKPGIASGAVMVFMLSAGSLLVPSILGSTTSQWFTQTIDQWFKDALDWNTASAYAFLLLLLCTVFVSVAMKVFKVKLSDIAK</sequence>
<dbReference type="AlphaFoldDB" id="A0A6M0QW34"/>
<keyword evidence="4" id="KW-1003">Cell membrane</keyword>
<dbReference type="InterPro" id="IPR000515">
    <property type="entry name" value="MetI-like"/>
</dbReference>
<evidence type="ECO:0000256" key="7">
    <source>
        <dbReference type="ARBA" id="ARBA00023136"/>
    </source>
</evidence>
<accession>A0A6M0QW34</accession>
<keyword evidence="11" id="KW-1185">Reference proteome</keyword>
<evidence type="ECO:0000259" key="9">
    <source>
        <dbReference type="PROSITE" id="PS50928"/>
    </source>
</evidence>
<comment type="caution">
    <text evidence="10">The sequence shown here is derived from an EMBL/GenBank/DDBJ whole genome shotgun (WGS) entry which is preliminary data.</text>
</comment>
<dbReference type="PANTHER" id="PTHR42929">
    <property type="entry name" value="INNER MEMBRANE ABC TRANSPORTER PERMEASE PROTEIN YDCU-RELATED-RELATED"/>
    <property type="match status" value="1"/>
</dbReference>
<evidence type="ECO:0000256" key="3">
    <source>
        <dbReference type="ARBA" id="ARBA00022448"/>
    </source>
</evidence>
<comment type="subcellular location">
    <subcellularLocation>
        <location evidence="1 8">Cell membrane</location>
        <topology evidence="1 8">Multi-pass membrane protein</topology>
    </subcellularLocation>
</comment>
<feature type="transmembrane region" description="Helical" evidence="8">
    <location>
        <begin position="172"/>
        <end position="194"/>
    </location>
</feature>
<protein>
    <submittedName>
        <fullName evidence="10">ABC transporter permease</fullName>
    </submittedName>
</protein>
<dbReference type="GO" id="GO:0005886">
    <property type="term" value="C:plasma membrane"/>
    <property type="evidence" value="ECO:0007669"/>
    <property type="project" value="UniProtKB-SubCell"/>
</dbReference>
<dbReference type="PANTHER" id="PTHR42929:SF1">
    <property type="entry name" value="INNER MEMBRANE ABC TRANSPORTER PERMEASE PROTEIN YDCU-RELATED"/>
    <property type="match status" value="1"/>
</dbReference>
<feature type="transmembrane region" description="Helical" evidence="8">
    <location>
        <begin position="12"/>
        <end position="36"/>
    </location>
</feature>
<feature type="transmembrane region" description="Helical" evidence="8">
    <location>
        <begin position="277"/>
        <end position="299"/>
    </location>
</feature>
<dbReference type="EMBL" id="JAAIVJ010000011">
    <property type="protein sequence ID" value="NEY91649.1"/>
    <property type="molecule type" value="Genomic_DNA"/>
</dbReference>
<evidence type="ECO:0000256" key="1">
    <source>
        <dbReference type="ARBA" id="ARBA00004651"/>
    </source>
</evidence>
<keyword evidence="3 8" id="KW-0813">Transport</keyword>
<dbReference type="InterPro" id="IPR035906">
    <property type="entry name" value="MetI-like_sf"/>
</dbReference>
<evidence type="ECO:0000256" key="8">
    <source>
        <dbReference type="RuleBase" id="RU363032"/>
    </source>
</evidence>
<feature type="transmembrane region" description="Helical" evidence="8">
    <location>
        <begin position="124"/>
        <end position="146"/>
    </location>
</feature>
<proteinExistence type="inferred from homology"/>
<dbReference type="GO" id="GO:0055085">
    <property type="term" value="P:transmembrane transport"/>
    <property type="evidence" value="ECO:0007669"/>
    <property type="project" value="InterPro"/>
</dbReference>
<keyword evidence="7 8" id="KW-0472">Membrane</keyword>
<gene>
    <name evidence="10" type="ORF">G4Z14_15220</name>
</gene>
<dbReference type="SUPFAM" id="SSF161098">
    <property type="entry name" value="MetI-like"/>
    <property type="match status" value="1"/>
</dbReference>
<evidence type="ECO:0000313" key="10">
    <source>
        <dbReference type="EMBL" id="NEY91649.1"/>
    </source>
</evidence>
<dbReference type="Pfam" id="PF00528">
    <property type="entry name" value="BPD_transp_1"/>
    <property type="match status" value="1"/>
</dbReference>
<name>A0A6M0QW34_9RHOB</name>
<reference evidence="10 11" key="1">
    <citation type="submission" date="2020-02" db="EMBL/GenBank/DDBJ databases">
        <authorList>
            <person name="Chen W.-M."/>
        </authorList>
    </citation>
    <scope>NUCLEOTIDE SEQUENCE [LARGE SCALE GENOMIC DNA]</scope>
    <source>
        <strain evidence="10 11">KMS-5</strain>
    </source>
</reference>
<keyword evidence="5 8" id="KW-0812">Transmembrane</keyword>
<evidence type="ECO:0000256" key="5">
    <source>
        <dbReference type="ARBA" id="ARBA00022692"/>
    </source>
</evidence>
<evidence type="ECO:0000256" key="2">
    <source>
        <dbReference type="ARBA" id="ARBA00007069"/>
    </source>
</evidence>
<dbReference type="RefSeq" id="WP_164627277.1">
    <property type="nucleotide sequence ID" value="NZ_JAAIVJ010000011.1"/>
</dbReference>